<dbReference type="EMBL" id="LJYW01000001">
    <property type="protein sequence ID" value="KPL51840.1"/>
    <property type="molecule type" value="Genomic_DNA"/>
</dbReference>
<dbReference type="Pfam" id="PF20056">
    <property type="entry name" value="DUF6455"/>
    <property type="match status" value="1"/>
</dbReference>
<dbReference type="STRING" id="665126.ABB55_06015"/>
<sequence>MVNVLETLVTRWRDYQASRAAVAELMELDPSEASRMAADYGLSVDDLADLVQHADSAKLMERMMLARGLDPDEVRADLPAVLADMAVLCSRCLSKGRCEHELAAGTAVQHADEFCPNSMTMRALAR</sequence>
<proteinExistence type="predicted"/>
<evidence type="ECO:0000313" key="2">
    <source>
        <dbReference type="EMBL" id="KPL51840.1"/>
    </source>
</evidence>
<organism evidence="2 3">
    <name type="scientific">Prosthecodimorpha hirschii</name>
    <dbReference type="NCBI Taxonomy" id="665126"/>
    <lineage>
        <taxon>Bacteria</taxon>
        <taxon>Pseudomonadati</taxon>
        <taxon>Pseudomonadota</taxon>
        <taxon>Alphaproteobacteria</taxon>
        <taxon>Hyphomicrobiales</taxon>
        <taxon>Ancalomicrobiaceae</taxon>
        <taxon>Prosthecodimorpha</taxon>
    </lineage>
</organism>
<dbReference type="InterPro" id="IPR045601">
    <property type="entry name" value="DUF6455"/>
</dbReference>
<dbReference type="Proteomes" id="UP000048984">
    <property type="component" value="Unassembled WGS sequence"/>
</dbReference>
<gene>
    <name evidence="2" type="ORF">ABB55_06015</name>
</gene>
<evidence type="ECO:0000259" key="1">
    <source>
        <dbReference type="Pfam" id="PF20056"/>
    </source>
</evidence>
<evidence type="ECO:0000313" key="3">
    <source>
        <dbReference type="Proteomes" id="UP000048984"/>
    </source>
</evidence>
<reference evidence="2 3" key="1">
    <citation type="submission" date="2015-09" db="EMBL/GenBank/DDBJ databases">
        <authorList>
            <person name="Jackson K.R."/>
            <person name="Lunt B.L."/>
            <person name="Fisher J.N.B."/>
            <person name="Gardner A.V."/>
            <person name="Bailey M.E."/>
            <person name="Deus L.M."/>
            <person name="Earl A.S."/>
            <person name="Gibby P.D."/>
            <person name="Hartmann K.A."/>
            <person name="Liu J.E."/>
            <person name="Manci A.M."/>
            <person name="Nielsen D.A."/>
            <person name="Solomon M.B."/>
            <person name="Breakwell D.P."/>
            <person name="Burnett S.H."/>
            <person name="Grose J.H."/>
        </authorList>
    </citation>
    <scope>NUCLEOTIDE SEQUENCE [LARGE SCALE GENOMIC DNA]</scope>
    <source>
        <strain evidence="2 3">16</strain>
    </source>
</reference>
<name>A0A0P6VYK6_9HYPH</name>
<accession>A0A0P6VYK6</accession>
<reference evidence="2 3" key="2">
    <citation type="submission" date="2015-10" db="EMBL/GenBank/DDBJ databases">
        <title>Draft Genome Sequence of Prosthecomicrobium hirschii ATCC 27832.</title>
        <authorList>
            <person name="Daniel J."/>
            <person name="Givan S.A."/>
            <person name="Brun Y.V."/>
            <person name="Brown P.J."/>
        </authorList>
    </citation>
    <scope>NUCLEOTIDE SEQUENCE [LARGE SCALE GENOMIC DNA]</scope>
    <source>
        <strain evidence="2 3">16</strain>
    </source>
</reference>
<feature type="domain" description="DUF6455" evidence="1">
    <location>
        <begin position="53"/>
        <end position="125"/>
    </location>
</feature>
<comment type="caution">
    <text evidence="2">The sequence shown here is derived from an EMBL/GenBank/DDBJ whole genome shotgun (WGS) entry which is preliminary data.</text>
</comment>
<keyword evidence="3" id="KW-1185">Reference proteome</keyword>
<protein>
    <recommendedName>
        <fullName evidence="1">DUF6455 domain-containing protein</fullName>
    </recommendedName>
</protein>
<dbReference type="RefSeq" id="WP_054358003.1">
    <property type="nucleotide sequence ID" value="NZ_LJYW01000001.1"/>
</dbReference>
<dbReference type="AlphaFoldDB" id="A0A0P6VYK6"/>